<dbReference type="Pfam" id="PF01844">
    <property type="entry name" value="HNH"/>
    <property type="match status" value="1"/>
</dbReference>
<dbReference type="RefSeq" id="WP_149898482.1">
    <property type="nucleotide sequence ID" value="NZ_QRFF01000002.1"/>
</dbReference>
<comment type="caution">
    <text evidence="2">The sequence shown here is derived from an EMBL/GenBank/DDBJ whole genome shotgun (WGS) entry which is preliminary data.</text>
</comment>
<dbReference type="GO" id="GO:0003676">
    <property type="term" value="F:nucleic acid binding"/>
    <property type="evidence" value="ECO:0007669"/>
    <property type="project" value="InterPro"/>
</dbReference>
<dbReference type="Proteomes" id="UP000473658">
    <property type="component" value="Unassembled WGS sequence"/>
</dbReference>
<proteinExistence type="predicted"/>
<reference evidence="2 3" key="1">
    <citation type="submission" date="2018-08" db="EMBL/GenBank/DDBJ databases">
        <title>Crown Gall in kiwifruit.</title>
        <authorList>
            <person name="Visnovsky S.B."/>
            <person name="Pitman A.R."/>
        </authorList>
    </citation>
    <scope>NUCLEOTIDE SEQUENCE [LARGE SCALE GENOMIC DNA]</scope>
    <source>
        <strain evidence="2 3">SBV_302_78_2</strain>
    </source>
</reference>
<evidence type="ECO:0000313" key="3">
    <source>
        <dbReference type="Proteomes" id="UP000473658"/>
    </source>
</evidence>
<sequence>MLRASIPSRSNPAQKKDYRLYKTELRADFGSRCGYCDTPDIFLGGRSVYHIDHFAPHSKFPHRKETYSNLIYACAFCNRSKSDKWVGNDPDIPNDGVIGFVDPCSSTYESHLDRDASGRFVSSTGVGAYMIAELKLSLVRHQHVWQSQRIKELRERLRVVKIAVGPKNEHYTALLEKIDELTQAYERFRDQIVDC</sequence>
<feature type="domain" description="HNH nuclease" evidence="1">
    <location>
        <begin position="20"/>
        <end position="79"/>
    </location>
</feature>
<name>A0AA88F214_RHIRH</name>
<dbReference type="SMART" id="SM00507">
    <property type="entry name" value="HNHc"/>
    <property type="match status" value="1"/>
</dbReference>
<protein>
    <recommendedName>
        <fullName evidence="1">HNH nuclease domain-containing protein</fullName>
    </recommendedName>
</protein>
<dbReference type="EMBL" id="QRFF01000002">
    <property type="protein sequence ID" value="KAA3502766.1"/>
    <property type="molecule type" value="Genomic_DNA"/>
</dbReference>
<evidence type="ECO:0000259" key="1">
    <source>
        <dbReference type="SMART" id="SM00507"/>
    </source>
</evidence>
<organism evidence="2 3">
    <name type="scientific">Rhizobium rhizogenes</name>
    <name type="common">Agrobacterium rhizogenes</name>
    <dbReference type="NCBI Taxonomy" id="359"/>
    <lineage>
        <taxon>Bacteria</taxon>
        <taxon>Pseudomonadati</taxon>
        <taxon>Pseudomonadota</taxon>
        <taxon>Alphaproteobacteria</taxon>
        <taxon>Hyphomicrobiales</taxon>
        <taxon>Rhizobiaceae</taxon>
        <taxon>Rhizobium/Agrobacterium group</taxon>
        <taxon>Rhizobium</taxon>
    </lineage>
</organism>
<dbReference type="AlphaFoldDB" id="A0AA88F214"/>
<dbReference type="CDD" id="cd00085">
    <property type="entry name" value="HNHc"/>
    <property type="match status" value="1"/>
</dbReference>
<dbReference type="GO" id="GO:0004519">
    <property type="term" value="F:endonuclease activity"/>
    <property type="evidence" value="ECO:0007669"/>
    <property type="project" value="InterPro"/>
</dbReference>
<dbReference type="InterPro" id="IPR002711">
    <property type="entry name" value="HNH"/>
</dbReference>
<accession>A0AA88F214</accession>
<evidence type="ECO:0000313" key="2">
    <source>
        <dbReference type="EMBL" id="KAA3502766.1"/>
    </source>
</evidence>
<dbReference type="GO" id="GO:0008270">
    <property type="term" value="F:zinc ion binding"/>
    <property type="evidence" value="ECO:0007669"/>
    <property type="project" value="InterPro"/>
</dbReference>
<gene>
    <name evidence="2" type="ORF">DXM27_07320</name>
</gene>
<dbReference type="InterPro" id="IPR003615">
    <property type="entry name" value="HNH_nuc"/>
</dbReference>
<dbReference type="Gene3D" id="1.10.30.50">
    <property type="match status" value="1"/>
</dbReference>